<dbReference type="AlphaFoldDB" id="A0A0K1E7Q8"/>
<organism evidence="3 4">
    <name type="scientific">Chondromyces crocatus</name>
    <dbReference type="NCBI Taxonomy" id="52"/>
    <lineage>
        <taxon>Bacteria</taxon>
        <taxon>Pseudomonadati</taxon>
        <taxon>Myxococcota</taxon>
        <taxon>Polyangia</taxon>
        <taxon>Polyangiales</taxon>
        <taxon>Polyangiaceae</taxon>
        <taxon>Chondromyces</taxon>
    </lineage>
</organism>
<dbReference type="KEGG" id="ccro:CMC5_010420"/>
<evidence type="ECO:0000313" key="3">
    <source>
        <dbReference type="EMBL" id="AKT36921.1"/>
    </source>
</evidence>
<sequence length="676" mass="70042">MPLALSSLSVQGPAAADTVVWRHRGQLSLTVVVKATFALVSEGRMTLVEPDPIVSSEQPSPSGRGLHAAGDLAPYLGHADVWLVGHAEVPPHYAESRLHVAMMLMQEGVARINKKLDLDAMAGPGRQGKLPIHGLDPISRVWPARRKLLEGLDPRAFEGPVVELPDRFDWRYFHAVPEDQRLESVTGHEWLVLGGMLLRRPRFRTQLPEVQGVARLFRRAASGPRQGEPIPLRADMIQIDVDRLRCAIVWRGHVRLQGDAELAGVHVVGAVAMPGETVVWADPYAIAPQRGAAPVPVDPQNPLGSTVALSGEDAAVLLESVERTRPREAVGAAGTLAGTGGPAVEPQVGETAMLTAAEAARVLAEVASLPFKKPASGESQSRLAAVAPPALPPRPYGEPLGSSGSSGASRPLARGRGADATKLAAVDAMVRESAVAMPLLGETSTGTVTAELLPGAAAVAMPFLRESTGTVPASLVPQVPISVTPFRPPLPGAKVMFGRNAEGDAPPGPRSPPSMADAEAALGGTLALRKEQQAQLSHAAATPFEGKPMPAPPLRPSSPGMPAVAPPMRPSSPGMPAVAPPMRPSSPGMPAVSPPMRPSSPGMPAVPPGDLDFEDAAGTRPAPVASSGGQSRDFLDVVGTMAGPPVLSADEIAQWPPGLGATFLAAMAEAGALSAP</sequence>
<proteinExistence type="predicted"/>
<reference evidence="3 4" key="1">
    <citation type="submission" date="2015-07" db="EMBL/GenBank/DDBJ databases">
        <title>Genome analysis of myxobacterium Chondromyces crocatus Cm c5 reveals a high potential for natural compound synthesis and the genetic basis for the loss of fruiting body formation.</title>
        <authorList>
            <person name="Zaburannyi N."/>
            <person name="Bunk B."/>
            <person name="Maier J."/>
            <person name="Overmann J."/>
            <person name="Mueller R."/>
        </authorList>
    </citation>
    <scope>NUCLEOTIDE SEQUENCE [LARGE SCALE GENOMIC DNA]</scope>
    <source>
        <strain evidence="3 4">Cm c5</strain>
    </source>
</reference>
<keyword evidence="4" id="KW-1185">Reference proteome</keyword>
<dbReference type="InterPro" id="IPR018683">
    <property type="entry name" value="DUF2169"/>
</dbReference>
<feature type="domain" description="DUF2169" evidence="2">
    <location>
        <begin position="25"/>
        <end position="104"/>
    </location>
</feature>
<dbReference type="OrthoDB" id="5516327at2"/>
<evidence type="ECO:0000313" key="4">
    <source>
        <dbReference type="Proteomes" id="UP000067626"/>
    </source>
</evidence>
<feature type="domain" description="DUF2169" evidence="2">
    <location>
        <begin position="133"/>
        <end position="251"/>
    </location>
</feature>
<name>A0A0K1E7Q8_CHOCO</name>
<feature type="region of interest" description="Disordered" evidence="1">
    <location>
        <begin position="532"/>
        <end position="607"/>
    </location>
</feature>
<gene>
    <name evidence="3" type="ORF">CMC5_010420</name>
</gene>
<evidence type="ECO:0000259" key="2">
    <source>
        <dbReference type="Pfam" id="PF09937"/>
    </source>
</evidence>
<dbReference type="Proteomes" id="UP000067626">
    <property type="component" value="Chromosome"/>
</dbReference>
<protein>
    <recommendedName>
        <fullName evidence="2">DUF2169 domain-containing protein</fullName>
    </recommendedName>
</protein>
<feature type="region of interest" description="Disordered" evidence="1">
    <location>
        <begin position="373"/>
        <end position="416"/>
    </location>
</feature>
<dbReference type="RefSeq" id="WP_050429363.1">
    <property type="nucleotide sequence ID" value="NZ_CP012159.1"/>
</dbReference>
<accession>A0A0K1E7Q8</accession>
<dbReference type="Pfam" id="PF09937">
    <property type="entry name" value="DUF2169"/>
    <property type="match status" value="2"/>
</dbReference>
<dbReference type="EMBL" id="CP012159">
    <property type="protein sequence ID" value="AKT36921.1"/>
    <property type="molecule type" value="Genomic_DNA"/>
</dbReference>
<evidence type="ECO:0000256" key="1">
    <source>
        <dbReference type="SAM" id="MobiDB-lite"/>
    </source>
</evidence>